<sequence>MTALLLLGWTLWRVRRPREVGQVSTPTLEPAAAALPQLSDRASLVPGREDFSFLLAILTGVALSVGVVALQELVSVFALTVSFAELLMFWLTSFGAVALIYLSVKYGAVFIPGRIDAIENVMMMVVTIAECAMFIAVALGPGELLAMRWFISLAAFAFSAGITTTIVWRRLCRSIEAKVADEETVIYAKSLTSDIASACGLFAATVLFVCLWPKPPVFVGLCGGSVAFLICVSEIMKQRKTRQNVL</sequence>
<feature type="transmembrane region" description="Helical" evidence="1">
    <location>
        <begin position="195"/>
        <end position="212"/>
    </location>
</feature>
<proteinExistence type="predicted"/>
<evidence type="ECO:0000256" key="1">
    <source>
        <dbReference type="SAM" id="Phobius"/>
    </source>
</evidence>
<dbReference type="RefSeq" id="WP_323335702.1">
    <property type="nucleotide sequence ID" value="NZ_JAYFSI010000015.1"/>
</dbReference>
<feature type="transmembrane region" description="Helical" evidence="1">
    <location>
        <begin position="51"/>
        <end position="70"/>
    </location>
</feature>
<accession>A0ABU5RLR5</accession>
<reference evidence="2 3" key="1">
    <citation type="submission" date="2023-12" db="EMBL/GenBank/DDBJ databases">
        <title>Amycolatopsis sp. V23-08.</title>
        <authorList>
            <person name="Somphong A."/>
        </authorList>
    </citation>
    <scope>NUCLEOTIDE SEQUENCE [LARGE SCALE GENOMIC DNA]</scope>
    <source>
        <strain evidence="2 3">V23-08</strain>
    </source>
</reference>
<evidence type="ECO:0000313" key="3">
    <source>
        <dbReference type="Proteomes" id="UP001304298"/>
    </source>
</evidence>
<gene>
    <name evidence="2" type="ORF">VA596_43500</name>
</gene>
<feature type="transmembrane region" description="Helical" evidence="1">
    <location>
        <begin position="121"/>
        <end position="140"/>
    </location>
</feature>
<feature type="transmembrane region" description="Helical" evidence="1">
    <location>
        <begin position="218"/>
        <end position="236"/>
    </location>
</feature>
<keyword evidence="1" id="KW-0812">Transmembrane</keyword>
<dbReference type="Proteomes" id="UP001304298">
    <property type="component" value="Unassembled WGS sequence"/>
</dbReference>
<feature type="transmembrane region" description="Helical" evidence="1">
    <location>
        <begin position="76"/>
        <end position="101"/>
    </location>
</feature>
<feature type="transmembrane region" description="Helical" evidence="1">
    <location>
        <begin position="146"/>
        <end position="168"/>
    </location>
</feature>
<keyword evidence="1" id="KW-1133">Transmembrane helix</keyword>
<comment type="caution">
    <text evidence="2">The sequence shown here is derived from an EMBL/GenBank/DDBJ whole genome shotgun (WGS) entry which is preliminary data.</text>
</comment>
<keyword evidence="1" id="KW-0472">Membrane</keyword>
<dbReference type="EMBL" id="JAYFSI010000015">
    <property type="protein sequence ID" value="MEA5366460.1"/>
    <property type="molecule type" value="Genomic_DNA"/>
</dbReference>
<evidence type="ECO:0000313" key="2">
    <source>
        <dbReference type="EMBL" id="MEA5366460.1"/>
    </source>
</evidence>
<name>A0ABU5RLR5_9PSEU</name>
<protein>
    <submittedName>
        <fullName evidence="2">Uncharacterized protein</fullName>
    </submittedName>
</protein>
<organism evidence="2 3">
    <name type="scientific">Amycolatopsis heterodermiae</name>
    <dbReference type="NCBI Taxonomy" id="3110235"/>
    <lineage>
        <taxon>Bacteria</taxon>
        <taxon>Bacillati</taxon>
        <taxon>Actinomycetota</taxon>
        <taxon>Actinomycetes</taxon>
        <taxon>Pseudonocardiales</taxon>
        <taxon>Pseudonocardiaceae</taxon>
        <taxon>Amycolatopsis</taxon>
    </lineage>
</organism>
<keyword evidence="3" id="KW-1185">Reference proteome</keyword>